<keyword evidence="3" id="KW-1185">Reference proteome</keyword>
<dbReference type="STRING" id="1561998.A0A1I7U8G3"/>
<feature type="compositionally biased region" description="Low complexity" evidence="2">
    <location>
        <begin position="1"/>
        <end position="18"/>
    </location>
</feature>
<feature type="coiled-coil region" evidence="1">
    <location>
        <begin position="70"/>
        <end position="111"/>
    </location>
</feature>
<evidence type="ECO:0000313" key="3">
    <source>
        <dbReference type="Proteomes" id="UP000095282"/>
    </source>
</evidence>
<dbReference type="GO" id="GO:0031267">
    <property type="term" value="F:small GTPase binding"/>
    <property type="evidence" value="ECO:0007669"/>
    <property type="project" value="InterPro"/>
</dbReference>
<sequence length="414" mass="47860">MKKAISGGTSRDTGGTTSIQNKRVMKKPKAVRTVIPAAGRRKIPATSISAKKKVQVVEPIQSQTMDARKMVEAEKRINAIQIAKDRLKDRADKLGEELNKTRVELNSAQQERGRIQQFWRIAESGLDDERERTRDVERSMFEMKTHQANQVQRLQQRIRSLVFHAKMNRNAGTQSEAIAPSGGTESVECQTMEELTKEKAANILRQSDDLLVAFIAELEKEKLEAQSDLKYTIVHLEQRMKEEQETQMEAMKEEKDIEIEEIGLKHMEQIRTIESANNEQTAMMQGKIDFLQSEVANLRNLRDSLSTDLVESREKLTDQAALIGQQQANIDEMSKEIARLQDYKKNFQRDMRNVENMRKEVEKYKELNDIIMGEFEKIEKERDQLLGEVERNLGRLEISNQQKFEQLEERAKKL</sequence>
<name>A0A1I7U8G3_9PELO</name>
<accession>A0A1I7U8G3</accession>
<dbReference type="InterPro" id="IPR039308">
    <property type="entry name" value="GAS8"/>
</dbReference>
<evidence type="ECO:0000256" key="1">
    <source>
        <dbReference type="SAM" id="Coils"/>
    </source>
</evidence>
<feature type="coiled-coil region" evidence="1">
    <location>
        <begin position="233"/>
        <end position="261"/>
    </location>
</feature>
<dbReference type="GO" id="GO:0005794">
    <property type="term" value="C:Golgi apparatus"/>
    <property type="evidence" value="ECO:0007669"/>
    <property type="project" value="TreeGrafter"/>
</dbReference>
<feature type="region of interest" description="Disordered" evidence="2">
    <location>
        <begin position="1"/>
        <end position="30"/>
    </location>
</feature>
<dbReference type="GO" id="GO:0005874">
    <property type="term" value="C:microtubule"/>
    <property type="evidence" value="ECO:0007669"/>
    <property type="project" value="TreeGrafter"/>
</dbReference>
<reference evidence="4" key="1">
    <citation type="submission" date="2016-11" db="UniProtKB">
        <authorList>
            <consortium name="WormBaseParasite"/>
        </authorList>
    </citation>
    <scope>IDENTIFICATION</scope>
</reference>
<organism evidence="3 4">
    <name type="scientific">Caenorhabditis tropicalis</name>
    <dbReference type="NCBI Taxonomy" id="1561998"/>
    <lineage>
        <taxon>Eukaryota</taxon>
        <taxon>Metazoa</taxon>
        <taxon>Ecdysozoa</taxon>
        <taxon>Nematoda</taxon>
        <taxon>Chromadorea</taxon>
        <taxon>Rhabditida</taxon>
        <taxon>Rhabditina</taxon>
        <taxon>Rhabditomorpha</taxon>
        <taxon>Rhabditoidea</taxon>
        <taxon>Rhabditidae</taxon>
        <taxon>Peloderinae</taxon>
        <taxon>Caenorhabditis</taxon>
    </lineage>
</organism>
<proteinExistence type="predicted"/>
<evidence type="ECO:0000313" key="4">
    <source>
        <dbReference type="WBParaSite" id="Csp11.Scaffold629.g15916.t1"/>
    </source>
</evidence>
<dbReference type="eggNOG" id="ENOG502TDTK">
    <property type="taxonomic scope" value="Eukaryota"/>
</dbReference>
<dbReference type="AlphaFoldDB" id="A0A1I7U8G3"/>
<evidence type="ECO:0000256" key="2">
    <source>
        <dbReference type="SAM" id="MobiDB-lite"/>
    </source>
</evidence>
<dbReference type="PANTHER" id="PTHR31543:SF0">
    <property type="entry name" value="DYNEIN REGULATORY COMPLEX SUBUNIT 4"/>
    <property type="match status" value="1"/>
</dbReference>
<dbReference type="WBParaSite" id="Csp11.Scaffold629.g15916.t1">
    <property type="protein sequence ID" value="Csp11.Scaffold629.g15916.t1"/>
    <property type="gene ID" value="Csp11.Scaffold629.g15916"/>
</dbReference>
<protein>
    <submittedName>
        <fullName evidence="4">NYD-SP28 domain-containing protein</fullName>
    </submittedName>
</protein>
<feature type="coiled-coil region" evidence="1">
    <location>
        <begin position="288"/>
        <end position="381"/>
    </location>
</feature>
<dbReference type="PANTHER" id="PTHR31543">
    <property type="entry name" value="DYNEIN REGULATORY COMPLEX SUBUNIT 4"/>
    <property type="match status" value="1"/>
</dbReference>
<dbReference type="Proteomes" id="UP000095282">
    <property type="component" value="Unplaced"/>
</dbReference>
<keyword evidence="1" id="KW-0175">Coiled coil</keyword>
<dbReference type="GO" id="GO:0008017">
    <property type="term" value="F:microtubule binding"/>
    <property type="evidence" value="ECO:0007669"/>
    <property type="project" value="InterPro"/>
</dbReference>
<dbReference type="GO" id="GO:0048870">
    <property type="term" value="P:cell motility"/>
    <property type="evidence" value="ECO:0007669"/>
    <property type="project" value="InterPro"/>
</dbReference>